<evidence type="ECO:0000313" key="2">
    <source>
        <dbReference type="EMBL" id="EEZ76418.1"/>
    </source>
</evidence>
<dbReference type="AlphaFoldDB" id="D0W7N2"/>
<sequence length="77" mass="9154">MRSTQKRTIRQNEKNQTSNQSNSKKYKYVLKPKAASSRLNCQQYYNTRHLAARLFPYDFFKRGMGKIFINLPAIYSN</sequence>
<evidence type="ECO:0000313" key="3">
    <source>
        <dbReference type="Proteomes" id="UP000003843"/>
    </source>
</evidence>
<evidence type="ECO:0000256" key="1">
    <source>
        <dbReference type="SAM" id="MobiDB-lite"/>
    </source>
</evidence>
<organism evidence="2 3">
    <name type="scientific">Neisseria lactamica ATCC 23970</name>
    <dbReference type="NCBI Taxonomy" id="546265"/>
    <lineage>
        <taxon>Bacteria</taxon>
        <taxon>Pseudomonadati</taxon>
        <taxon>Pseudomonadota</taxon>
        <taxon>Betaproteobacteria</taxon>
        <taxon>Neisseriales</taxon>
        <taxon>Neisseriaceae</taxon>
        <taxon>Neisseria</taxon>
    </lineage>
</organism>
<comment type="caution">
    <text evidence="2">The sequence shown here is derived from an EMBL/GenBank/DDBJ whole genome shotgun (WGS) entry which is preliminary data.</text>
</comment>
<accession>D0W7N2</accession>
<feature type="region of interest" description="Disordered" evidence="1">
    <location>
        <begin position="1"/>
        <end position="26"/>
    </location>
</feature>
<protein>
    <submittedName>
        <fullName evidence="2">Uncharacterized protein</fullName>
    </submittedName>
</protein>
<gene>
    <name evidence="2" type="ORF">NEILACOT_03533</name>
</gene>
<feature type="compositionally biased region" description="Polar residues" evidence="1">
    <location>
        <begin position="14"/>
        <end position="23"/>
    </location>
</feature>
<dbReference type="EMBL" id="ACEQ02000005">
    <property type="protein sequence ID" value="EEZ76418.1"/>
    <property type="molecule type" value="Genomic_DNA"/>
</dbReference>
<dbReference type="Proteomes" id="UP000003843">
    <property type="component" value="Unassembled WGS sequence"/>
</dbReference>
<name>D0W7N2_NEILA</name>
<reference evidence="2 3" key="1">
    <citation type="submission" date="2009-10" db="EMBL/GenBank/DDBJ databases">
        <authorList>
            <person name="Weinstock G."/>
            <person name="Sodergren E."/>
            <person name="Clifton S."/>
            <person name="Fulton L."/>
            <person name="Fulton B."/>
            <person name="Courtney L."/>
            <person name="Fronick C."/>
            <person name="Harrison M."/>
            <person name="Strong C."/>
            <person name="Farmer C."/>
            <person name="Delahaunty K."/>
            <person name="Markovic C."/>
            <person name="Hall O."/>
            <person name="Minx P."/>
            <person name="Tomlinson C."/>
            <person name="Mitreva M."/>
            <person name="Nelson J."/>
            <person name="Hou S."/>
            <person name="Wollam A."/>
            <person name="Pepin K.H."/>
            <person name="Johnson M."/>
            <person name="Bhonagiri V."/>
            <person name="Nash W.E."/>
            <person name="Warren W."/>
            <person name="Chinwalla A."/>
            <person name="Mardis E.R."/>
            <person name="Wilson R.K."/>
        </authorList>
    </citation>
    <scope>NUCLEOTIDE SEQUENCE [LARGE SCALE GENOMIC DNA]</scope>
    <source>
        <strain evidence="2 3">ATCC 23970</strain>
    </source>
</reference>
<proteinExistence type="predicted"/>